<dbReference type="RefSeq" id="WP_013176798.1">
    <property type="nucleotide sequence ID" value="NC_014221.1"/>
</dbReference>
<accession>D7CR18</accession>
<keyword evidence="1" id="KW-0472">Membrane</keyword>
<dbReference type="InterPro" id="IPR025356">
    <property type="entry name" value="DUF4260"/>
</dbReference>
<protein>
    <recommendedName>
        <fullName evidence="4">DUF4260 domain-containing protein</fullName>
    </recommendedName>
</protein>
<dbReference type="EMBL" id="CP002049">
    <property type="protein sequence ID" value="ADI13418.1"/>
    <property type="molecule type" value="Genomic_DNA"/>
</dbReference>
<feature type="transmembrane region" description="Helical" evidence="1">
    <location>
        <begin position="41"/>
        <end position="62"/>
    </location>
</feature>
<keyword evidence="1" id="KW-0812">Transmembrane</keyword>
<dbReference type="Pfam" id="PF14079">
    <property type="entry name" value="DUF4260"/>
    <property type="match status" value="1"/>
</dbReference>
<sequence length="134" mass="14224">MTPTALKASKPRQLLLPPLLLRAEAATELAVLLALYARFGGGWWLFAALFLAPDLGILAYLAGPRVGAMGYNLLHTYPLPAALALIGVAFSAPVALHVALIWAAHIALDRLLGYGLKFPEAFGETHLGRVGDGR</sequence>
<dbReference type="KEGG" id="tra:Trad_0278"/>
<dbReference type="Proteomes" id="UP000000379">
    <property type="component" value="Chromosome"/>
</dbReference>
<evidence type="ECO:0000313" key="2">
    <source>
        <dbReference type="EMBL" id="ADI13418.1"/>
    </source>
</evidence>
<feature type="transmembrane region" description="Helical" evidence="1">
    <location>
        <begin position="83"/>
        <end position="108"/>
    </location>
</feature>
<organism evidence="2 3">
    <name type="scientific">Truepera radiovictrix (strain DSM 17093 / CIP 108686 / LMG 22925 / RQ-24)</name>
    <dbReference type="NCBI Taxonomy" id="649638"/>
    <lineage>
        <taxon>Bacteria</taxon>
        <taxon>Thermotogati</taxon>
        <taxon>Deinococcota</taxon>
        <taxon>Deinococci</taxon>
        <taxon>Trueperales</taxon>
        <taxon>Trueperaceae</taxon>
        <taxon>Truepera</taxon>
    </lineage>
</organism>
<reference evidence="2 3" key="2">
    <citation type="journal article" date="2011" name="Stand. Genomic Sci.">
        <title>Complete genome sequence of Truepera radiovictrix type strain (RQ-24).</title>
        <authorList>
            <person name="Ivanova N."/>
            <person name="Rohde C."/>
            <person name="Munk C."/>
            <person name="Nolan M."/>
            <person name="Lucas S."/>
            <person name="Del Rio T.G."/>
            <person name="Tice H."/>
            <person name="Deshpande S."/>
            <person name="Cheng J.F."/>
            <person name="Tapia R."/>
            <person name="Han C."/>
            <person name="Goodwin L."/>
            <person name="Pitluck S."/>
            <person name="Liolios K."/>
            <person name="Mavromatis K."/>
            <person name="Mikhailova N."/>
            <person name="Pati A."/>
            <person name="Chen A."/>
            <person name="Palaniappan K."/>
            <person name="Land M."/>
            <person name="Hauser L."/>
            <person name="Chang Y.J."/>
            <person name="Jeffries C.D."/>
            <person name="Brambilla E."/>
            <person name="Rohde M."/>
            <person name="Goker M."/>
            <person name="Tindall B.J."/>
            <person name="Woyke T."/>
            <person name="Bristow J."/>
            <person name="Eisen J.A."/>
            <person name="Markowitz V."/>
            <person name="Hugenholtz P."/>
            <person name="Kyrpides N.C."/>
            <person name="Klenk H.P."/>
            <person name="Lapidus A."/>
        </authorList>
    </citation>
    <scope>NUCLEOTIDE SEQUENCE [LARGE SCALE GENOMIC DNA]</scope>
    <source>
        <strain evidence="3">DSM 17093 / CIP 108686 / LMG 22925 / RQ-24</strain>
    </source>
</reference>
<name>D7CR18_TRURR</name>
<dbReference type="AlphaFoldDB" id="D7CR18"/>
<evidence type="ECO:0000256" key="1">
    <source>
        <dbReference type="SAM" id="Phobius"/>
    </source>
</evidence>
<evidence type="ECO:0008006" key="4">
    <source>
        <dbReference type="Google" id="ProtNLM"/>
    </source>
</evidence>
<reference evidence="3" key="1">
    <citation type="submission" date="2010-05" db="EMBL/GenBank/DDBJ databases">
        <title>The complete genome of Truepera radiovictris DSM 17093.</title>
        <authorList>
            <consortium name="US DOE Joint Genome Institute (JGI-PGF)"/>
            <person name="Lucas S."/>
            <person name="Copeland A."/>
            <person name="Lapidus A."/>
            <person name="Glavina del Rio T."/>
            <person name="Dalin E."/>
            <person name="Tice H."/>
            <person name="Bruce D."/>
            <person name="Goodwin L."/>
            <person name="Pitluck S."/>
            <person name="Kyrpides N."/>
            <person name="Mavromatis K."/>
            <person name="Ovchinnikova G."/>
            <person name="Munk A.C."/>
            <person name="Detter J.C."/>
            <person name="Han C."/>
            <person name="Tapia R."/>
            <person name="Land M."/>
            <person name="Hauser L."/>
            <person name="Markowitz V."/>
            <person name="Cheng J.-F."/>
            <person name="Hugenholtz P."/>
            <person name="Woyke T."/>
            <person name="Wu D."/>
            <person name="Tindall B."/>
            <person name="Pomrenke H.G."/>
            <person name="Brambilla E."/>
            <person name="Klenk H.-P."/>
            <person name="Eisen J.A."/>
        </authorList>
    </citation>
    <scope>NUCLEOTIDE SEQUENCE [LARGE SCALE GENOMIC DNA]</scope>
    <source>
        <strain evidence="3">DSM 17093 / CIP 108686 / LMG 22925 / RQ-24</strain>
    </source>
</reference>
<evidence type="ECO:0000313" key="3">
    <source>
        <dbReference type="Proteomes" id="UP000000379"/>
    </source>
</evidence>
<dbReference type="STRING" id="649638.Trad_0278"/>
<dbReference type="eggNOG" id="ENOG5032SZF">
    <property type="taxonomic scope" value="Bacteria"/>
</dbReference>
<keyword evidence="1" id="KW-1133">Transmembrane helix</keyword>
<proteinExistence type="predicted"/>
<dbReference type="HOGENOM" id="CLU_144225_0_0_0"/>
<gene>
    <name evidence="2" type="ordered locus">Trad_0278</name>
</gene>
<keyword evidence="3" id="KW-1185">Reference proteome</keyword>